<dbReference type="EMBL" id="CP031517">
    <property type="protein sequence ID" value="QOS40159.1"/>
    <property type="molecule type" value="Genomic_DNA"/>
</dbReference>
<keyword evidence="1" id="KW-0472">Membrane</keyword>
<dbReference type="EMBL" id="JACHFR010000001">
    <property type="protein sequence ID" value="MBB5218131.1"/>
    <property type="molecule type" value="Genomic_DNA"/>
</dbReference>
<accession>A0A840SFB4</accession>
<gene>
    <name evidence="3" type="ORF">DYE49_06710</name>
    <name evidence="2" type="ORF">HNP77_000475</name>
</gene>
<evidence type="ECO:0000313" key="5">
    <source>
        <dbReference type="Proteomes" id="UP000593591"/>
    </source>
</evidence>
<reference evidence="2 4" key="2">
    <citation type="submission" date="2020-08" db="EMBL/GenBank/DDBJ databases">
        <title>Genomic Encyclopedia of Type Strains, Phase IV (KMG-IV): sequencing the most valuable type-strain genomes for metagenomic binning, comparative biology and taxonomic classification.</title>
        <authorList>
            <person name="Goeker M."/>
        </authorList>
    </citation>
    <scope>NUCLEOTIDE SEQUENCE [LARGE SCALE GENOMIC DNA]</scope>
    <source>
        <strain evidence="2 4">DSM 103679</strain>
    </source>
</reference>
<dbReference type="AlphaFoldDB" id="A0A840SFB4"/>
<evidence type="ECO:0000256" key="1">
    <source>
        <dbReference type="SAM" id="Phobius"/>
    </source>
</evidence>
<evidence type="ECO:0000313" key="4">
    <source>
        <dbReference type="Proteomes" id="UP000578697"/>
    </source>
</evidence>
<protein>
    <recommendedName>
        <fullName evidence="6">GerMN domain-containing protein</fullName>
    </recommendedName>
</protein>
<evidence type="ECO:0000313" key="2">
    <source>
        <dbReference type="EMBL" id="MBB5218131.1"/>
    </source>
</evidence>
<dbReference type="Proteomes" id="UP000578697">
    <property type="component" value="Unassembled WGS sequence"/>
</dbReference>
<name>A0A840SFB4_9SPIR</name>
<proteinExistence type="predicted"/>
<keyword evidence="4" id="KW-1185">Reference proteome</keyword>
<feature type="transmembrane region" description="Helical" evidence="1">
    <location>
        <begin position="12"/>
        <end position="31"/>
    </location>
</feature>
<evidence type="ECO:0000313" key="3">
    <source>
        <dbReference type="EMBL" id="QOS40159.1"/>
    </source>
</evidence>
<organism evidence="2 4">
    <name type="scientific">Treponema rectale</name>
    <dbReference type="NCBI Taxonomy" id="744512"/>
    <lineage>
        <taxon>Bacteria</taxon>
        <taxon>Pseudomonadati</taxon>
        <taxon>Spirochaetota</taxon>
        <taxon>Spirochaetia</taxon>
        <taxon>Spirochaetales</taxon>
        <taxon>Treponemataceae</taxon>
        <taxon>Treponema</taxon>
    </lineage>
</organism>
<dbReference type="Proteomes" id="UP000593591">
    <property type="component" value="Chromosome"/>
</dbReference>
<keyword evidence="1" id="KW-1133">Transmembrane helix</keyword>
<reference evidence="3 5" key="1">
    <citation type="submission" date="2018-08" db="EMBL/GenBank/DDBJ databases">
        <title>The first complete genome of Treponema rectale (CHPAT), a commensal spirochete of the bovine rectum.</title>
        <authorList>
            <person name="Staton G.J."/>
            <person name="Clegg S.R."/>
            <person name="Carter S.D."/>
            <person name="Radford A.D."/>
            <person name="Darby A."/>
            <person name="Hall N."/>
            <person name="Birtles R.J."/>
            <person name="Evans N.J."/>
        </authorList>
    </citation>
    <scope>NUCLEOTIDE SEQUENCE [LARGE SCALE GENOMIC DNA]</scope>
    <source>
        <strain evidence="3 5">CHPA</strain>
    </source>
</reference>
<evidence type="ECO:0008006" key="6">
    <source>
        <dbReference type="Google" id="ProtNLM"/>
    </source>
</evidence>
<dbReference type="RefSeq" id="WP_184651561.1">
    <property type="nucleotide sequence ID" value="NZ_JACHFR010000001.1"/>
</dbReference>
<sequence length="151" mass="17386">MNGQKIKKMIPLVAIGVFAGSLIYSLIQFGFSPRRDRRVFYFNSYDKSSRIVEVRYLADKPVQGEICCFIDDLLLGPLTNRSRRIFPRGTSVEFCLEKGRDLHVGLSREALSYSGETFDVESNISLFRYNIVKNFTNLDKIYLYIDGHEVP</sequence>
<keyword evidence="1" id="KW-0812">Transmembrane</keyword>
<dbReference type="KEGG" id="trc:DYE49_06710"/>